<feature type="region of interest" description="Disordered" evidence="1">
    <location>
        <begin position="856"/>
        <end position="935"/>
    </location>
</feature>
<protein>
    <submittedName>
        <fullName evidence="2">CIC11C00000003522</fullName>
    </submittedName>
</protein>
<name>A0A1L0BTI3_9ASCO</name>
<sequence>MDVANLYTTGQFHRLVLFAPHCSTPILKLYLYLSLAAIGRTSQALMGLSLEAEYVSDPGLKAKYLDALREVGHANTRLGAKFSHELMSELWSTRAIVECGISRESLLRPVGVGLAALEPKGLEHCQEFDLLKLPLIYIAKAHFQVDRFRRLGAFVSELSYARACEEDYRVAEQMERAIDRQKQKQREERGKGKGKRMGEEKSEEQGGKKIKPNFAEGQENYKLGKYDENKADKNWGLLKLVSEFGPLEMVRTNLLKDDTFEKLMKTCDMDEILNQYEPLNPPDFTSRSTNCDCEVFPCSHGPRSTVIDLMSSGRRIRSVSHGSDEFFLRSHGMPESTNILSSNLSSKLLSTISPISIISLTPEFLSRLSNTQILAAALFALCNPQAHNLTFLLAFHACRQMDSICDNPGTLAGIHQFDALTMAIVAGQCATSNASPDNLFDLLYFLVAPLLDQHRGSSAGKKTCTSLARRTVGTGDTGASTRGGQTANGETVCGRTSDFQVEMNGHGPHQFHEGCELGPERVPEQNKSVCTCVGDNAHDLVPVVVPGVPDSYISAEAGQVDSGASATQLHSNPETQCDSHHATRINSRCGAPYPSPYDHHPQPLVHGIKHSAGSDLNCTPSSPFCSSSPESSLHSPSTTTSSRSPVSTCKYFSASSMCITTLLPLASLRRSHYFFACGNVYRLLFLQSSDIAILAYTVKFRSHSSNYLIEAARKFIVGVAGHPLDDPLLYKKYDQVLWCLLLSGGIDMEVIWVFLSARCHFARHGWFVLSDGPSHSDYSGDFVGWPSYTNGAEVLDSLMSFCLWNYGRHNNWEVKPESKRHLWQEKVGIGVAANLHASAFSRQKLDTHEGLYEASCQEEQKRQNDLDSSNGQNVQSRQNYHGASDNGTETFEKSDKPGKNSRLGSTSGGGSGPSESQAQANFCSSPNQENTKNDCPMQTIKLRNFQDYNRKLFLLPTMVDNGDNVLVAGEYYPQVTEFVRNGCEIVPQGIKETQAHCDLALYKCDPQWEIWHQRSNFFHCSGNELSLKLSLQHELVKLWAETYCETHGILPAPLQKSVQRLLGVS</sequence>
<keyword evidence="3" id="KW-1185">Reference proteome</keyword>
<gene>
    <name evidence="2" type="ORF">SAMEA4029010_CIC11G00000003522</name>
</gene>
<feature type="compositionally biased region" description="Polar residues" evidence="1">
    <location>
        <begin position="866"/>
        <end position="889"/>
    </location>
</feature>
<dbReference type="Proteomes" id="UP000182334">
    <property type="component" value="Chromosome IV"/>
</dbReference>
<evidence type="ECO:0000313" key="2">
    <source>
        <dbReference type="EMBL" id="SGZ54649.1"/>
    </source>
</evidence>
<feature type="compositionally biased region" description="Basic and acidic residues" evidence="1">
    <location>
        <begin position="178"/>
        <end position="207"/>
    </location>
</feature>
<evidence type="ECO:0000313" key="3">
    <source>
        <dbReference type="Proteomes" id="UP000182334"/>
    </source>
</evidence>
<organism evidence="2 3">
    <name type="scientific">Sungouiella intermedia</name>
    <dbReference type="NCBI Taxonomy" id="45354"/>
    <lineage>
        <taxon>Eukaryota</taxon>
        <taxon>Fungi</taxon>
        <taxon>Dikarya</taxon>
        <taxon>Ascomycota</taxon>
        <taxon>Saccharomycotina</taxon>
        <taxon>Pichiomycetes</taxon>
        <taxon>Metschnikowiaceae</taxon>
        <taxon>Sungouiella</taxon>
    </lineage>
</organism>
<dbReference type="AlphaFoldDB" id="A0A1L0BTI3"/>
<dbReference type="OrthoDB" id="4065753at2759"/>
<accession>A0A1L0BTI3</accession>
<proteinExistence type="predicted"/>
<reference evidence="2 3" key="1">
    <citation type="submission" date="2016-10" db="EMBL/GenBank/DDBJ databases">
        <authorList>
            <person name="de Groot N.N."/>
        </authorList>
    </citation>
    <scope>NUCLEOTIDE SEQUENCE [LARGE SCALE GENOMIC DNA]</scope>
    <source>
        <strain evidence="2 3">CBS 141442</strain>
    </source>
</reference>
<dbReference type="EMBL" id="LT635759">
    <property type="protein sequence ID" value="SGZ54649.1"/>
    <property type="molecule type" value="Genomic_DNA"/>
</dbReference>
<feature type="region of interest" description="Disordered" evidence="1">
    <location>
        <begin position="178"/>
        <end position="214"/>
    </location>
</feature>
<feature type="compositionally biased region" description="Polar residues" evidence="1">
    <location>
        <begin position="917"/>
        <end position="930"/>
    </location>
</feature>
<evidence type="ECO:0000256" key="1">
    <source>
        <dbReference type="SAM" id="MobiDB-lite"/>
    </source>
</evidence>